<dbReference type="InterPro" id="IPR009288">
    <property type="entry name" value="AIG2-like_dom"/>
</dbReference>
<name>A0ABX1E0Q7_9PROT</name>
<dbReference type="RefSeq" id="WP_168028806.1">
    <property type="nucleotide sequence ID" value="NZ_JAAVNE010000008.1"/>
</dbReference>
<dbReference type="Gene3D" id="3.10.490.10">
    <property type="entry name" value="Gamma-glutamyl cyclotransferase-like"/>
    <property type="match status" value="1"/>
</dbReference>
<evidence type="ECO:0000259" key="1">
    <source>
        <dbReference type="Pfam" id="PF06094"/>
    </source>
</evidence>
<dbReference type="Proteomes" id="UP000787635">
    <property type="component" value="Unassembled WGS sequence"/>
</dbReference>
<dbReference type="Pfam" id="PF06094">
    <property type="entry name" value="GGACT"/>
    <property type="match status" value="1"/>
</dbReference>
<reference evidence="2 3" key="1">
    <citation type="submission" date="2020-03" db="EMBL/GenBank/DDBJ databases">
        <title>Roseomonas selenitidurans sp. nov. isolated from urban soil.</title>
        <authorList>
            <person name="Liu H."/>
        </authorList>
    </citation>
    <scope>NUCLEOTIDE SEQUENCE [LARGE SCALE GENOMIC DNA]</scope>
    <source>
        <strain evidence="2 3">BU-1</strain>
    </source>
</reference>
<gene>
    <name evidence="2" type="ORF">HEQ75_07410</name>
</gene>
<dbReference type="InterPro" id="IPR036568">
    <property type="entry name" value="GGCT-like_sf"/>
</dbReference>
<keyword evidence="3" id="KW-1185">Reference proteome</keyword>
<evidence type="ECO:0000313" key="3">
    <source>
        <dbReference type="Proteomes" id="UP000787635"/>
    </source>
</evidence>
<protein>
    <submittedName>
        <fullName evidence="2">Gamma-glutamylcyclotransferase</fullName>
    </submittedName>
</protein>
<dbReference type="SUPFAM" id="SSF110857">
    <property type="entry name" value="Gamma-glutamyl cyclotransferase-like"/>
    <property type="match status" value="1"/>
</dbReference>
<feature type="domain" description="Gamma-glutamylcyclotransferase AIG2-like" evidence="1">
    <location>
        <begin position="5"/>
        <end position="97"/>
    </location>
</feature>
<accession>A0ABX1E0Q7</accession>
<comment type="caution">
    <text evidence="2">The sequence shown here is derived from an EMBL/GenBank/DDBJ whole genome shotgun (WGS) entry which is preliminary data.</text>
</comment>
<organism evidence="2 3">
    <name type="scientific">Falsiroseomonas selenitidurans</name>
    <dbReference type="NCBI Taxonomy" id="2716335"/>
    <lineage>
        <taxon>Bacteria</taxon>
        <taxon>Pseudomonadati</taxon>
        <taxon>Pseudomonadota</taxon>
        <taxon>Alphaproteobacteria</taxon>
        <taxon>Acetobacterales</taxon>
        <taxon>Roseomonadaceae</taxon>
        <taxon>Falsiroseomonas</taxon>
    </lineage>
</organism>
<proteinExistence type="predicted"/>
<dbReference type="InterPro" id="IPR013024">
    <property type="entry name" value="GGCT-like"/>
</dbReference>
<dbReference type="EMBL" id="JAAVNE010000008">
    <property type="protein sequence ID" value="NKC30686.1"/>
    <property type="molecule type" value="Genomic_DNA"/>
</dbReference>
<dbReference type="CDD" id="cd06661">
    <property type="entry name" value="GGCT_like"/>
    <property type="match status" value="1"/>
</dbReference>
<sequence length="138" mass="15266">MLYAAYGSNLRHTRMLERCPGATPAGALLLPGWRLVLRRAADVEPDSSGLLPIGLWQVGPEHLERLDRAEGTALRVYDRRRIALPDGSGAWIYVGHGLRQDPRRLRADYVEHLRHGYRDFGLSPAPLEAALAACGFIG</sequence>
<evidence type="ECO:0000313" key="2">
    <source>
        <dbReference type="EMBL" id="NKC30686.1"/>
    </source>
</evidence>